<dbReference type="GO" id="GO:0046872">
    <property type="term" value="F:metal ion binding"/>
    <property type="evidence" value="ECO:0007669"/>
    <property type="project" value="UniProtKB-KW"/>
</dbReference>
<dbReference type="GO" id="GO:0004462">
    <property type="term" value="F:lactoylglutathione lyase activity"/>
    <property type="evidence" value="ECO:0007669"/>
    <property type="project" value="InterPro"/>
</dbReference>
<dbReference type="PANTHER" id="PTHR43048:SF3">
    <property type="entry name" value="METHYLMALONYL-COA EPIMERASE, MITOCHONDRIAL"/>
    <property type="match status" value="1"/>
</dbReference>
<dbReference type="Pfam" id="PF00903">
    <property type="entry name" value="Glyoxalase"/>
    <property type="match status" value="1"/>
</dbReference>
<dbReference type="Proteomes" id="UP000830434">
    <property type="component" value="Chromosome"/>
</dbReference>
<dbReference type="GO" id="GO:0004493">
    <property type="term" value="F:methylmalonyl-CoA epimerase activity"/>
    <property type="evidence" value="ECO:0007669"/>
    <property type="project" value="TreeGrafter"/>
</dbReference>
<dbReference type="PROSITE" id="PS51819">
    <property type="entry name" value="VOC"/>
    <property type="match status" value="1"/>
</dbReference>
<dbReference type="SUPFAM" id="SSF54593">
    <property type="entry name" value="Glyoxalase/Bleomycin resistance protein/Dihydroxybiphenyl dioxygenase"/>
    <property type="match status" value="1"/>
</dbReference>
<dbReference type="RefSeq" id="WP_248655686.1">
    <property type="nucleotide sequence ID" value="NZ_CP096658.1"/>
</dbReference>
<protein>
    <submittedName>
        <fullName evidence="3">VOC family protein</fullName>
    </submittedName>
</protein>
<feature type="domain" description="VOC" evidence="2">
    <location>
        <begin position="13"/>
        <end position="147"/>
    </location>
</feature>
<reference evidence="3" key="1">
    <citation type="submission" date="2022-04" db="EMBL/GenBank/DDBJ databases">
        <title>Diverse halophilic archaea isolated from saline environments.</title>
        <authorList>
            <person name="Cui H.-L."/>
        </authorList>
    </citation>
    <scope>NUCLEOTIDE SEQUENCE</scope>
    <source>
        <strain evidence="3">XZYJT40</strain>
    </source>
</reference>
<dbReference type="InterPro" id="IPR004360">
    <property type="entry name" value="Glyas_Fos-R_dOase_dom"/>
</dbReference>
<dbReference type="EMBL" id="CP096658">
    <property type="protein sequence ID" value="UPW01281.1"/>
    <property type="molecule type" value="Genomic_DNA"/>
</dbReference>
<organism evidence="3 4">
    <name type="scientific">Halorussus gelatinilyticus</name>
    <dbReference type="NCBI Taxonomy" id="2937524"/>
    <lineage>
        <taxon>Archaea</taxon>
        <taxon>Methanobacteriati</taxon>
        <taxon>Methanobacteriota</taxon>
        <taxon>Stenosarchaea group</taxon>
        <taxon>Halobacteria</taxon>
        <taxon>Halobacteriales</taxon>
        <taxon>Haladaptataceae</taxon>
        <taxon>Halorussus</taxon>
    </lineage>
</organism>
<evidence type="ECO:0000259" key="2">
    <source>
        <dbReference type="PROSITE" id="PS51819"/>
    </source>
</evidence>
<dbReference type="Gene3D" id="3.10.180.10">
    <property type="entry name" value="2,3-Dihydroxybiphenyl 1,2-Dioxygenase, domain 1"/>
    <property type="match status" value="1"/>
</dbReference>
<gene>
    <name evidence="3" type="ORF">M0R88_04035</name>
</gene>
<proteinExistence type="predicted"/>
<dbReference type="PROSITE" id="PS00934">
    <property type="entry name" value="GLYOXALASE_I_1"/>
    <property type="match status" value="1"/>
</dbReference>
<dbReference type="InterPro" id="IPR018146">
    <property type="entry name" value="Glyoxalase_1_CS"/>
</dbReference>
<dbReference type="PANTHER" id="PTHR43048">
    <property type="entry name" value="METHYLMALONYL-COA EPIMERASE"/>
    <property type="match status" value="1"/>
</dbReference>
<accession>A0A8U0IKX8</accession>
<dbReference type="InterPro" id="IPR051785">
    <property type="entry name" value="MMCE/EMCE_epimerase"/>
</dbReference>
<dbReference type="InterPro" id="IPR037523">
    <property type="entry name" value="VOC_core"/>
</dbReference>
<dbReference type="KEGG" id="haxz:M0R88_04035"/>
<name>A0A8U0IKX8_9EURY</name>
<dbReference type="GeneID" id="72188996"/>
<keyword evidence="1" id="KW-0479">Metal-binding</keyword>
<evidence type="ECO:0000313" key="3">
    <source>
        <dbReference type="EMBL" id="UPW01281.1"/>
    </source>
</evidence>
<keyword evidence="4" id="KW-1185">Reference proteome</keyword>
<evidence type="ECO:0000313" key="4">
    <source>
        <dbReference type="Proteomes" id="UP000830434"/>
    </source>
</evidence>
<dbReference type="AlphaFoldDB" id="A0A8U0IKX8"/>
<dbReference type="InterPro" id="IPR029068">
    <property type="entry name" value="Glyas_Bleomycin-R_OHBP_Dase"/>
</dbReference>
<sequence length="147" mass="15495">MTTEQTENRSDPTAHHVGVTVTDLDRAVAFYRDALGLDVLDRFSVSGEAFAEGVGVPGATGEFAHLDAGSARVELVAYDPEGDEAAAERVNQPGAKHLGLAVADLDGFYDELPPAVETVSEPQTTASGTKILFVRDPEGNLVEILEA</sequence>
<dbReference type="GO" id="GO:0046491">
    <property type="term" value="P:L-methylmalonyl-CoA metabolic process"/>
    <property type="evidence" value="ECO:0007669"/>
    <property type="project" value="TreeGrafter"/>
</dbReference>
<evidence type="ECO:0000256" key="1">
    <source>
        <dbReference type="ARBA" id="ARBA00022723"/>
    </source>
</evidence>